<comment type="caution">
    <text evidence="1">The sequence shown here is derived from an EMBL/GenBank/DDBJ whole genome shotgun (WGS) entry which is preliminary data.</text>
</comment>
<dbReference type="Proteomes" id="UP000297452">
    <property type="component" value="Unassembled WGS sequence"/>
</dbReference>
<organism evidence="1 2">
    <name type="scientific">Botryotinia narcissicola</name>
    <dbReference type="NCBI Taxonomy" id="278944"/>
    <lineage>
        <taxon>Eukaryota</taxon>
        <taxon>Fungi</taxon>
        <taxon>Dikarya</taxon>
        <taxon>Ascomycota</taxon>
        <taxon>Pezizomycotina</taxon>
        <taxon>Leotiomycetes</taxon>
        <taxon>Helotiales</taxon>
        <taxon>Sclerotiniaceae</taxon>
        <taxon>Botryotinia</taxon>
    </lineage>
</organism>
<proteinExistence type="predicted"/>
<reference evidence="1 2" key="1">
    <citation type="submission" date="2017-12" db="EMBL/GenBank/DDBJ databases">
        <title>Comparative genomics of Botrytis spp.</title>
        <authorList>
            <person name="Valero-Jimenez C.A."/>
            <person name="Tapia P."/>
            <person name="Veloso J."/>
            <person name="Silva-Moreno E."/>
            <person name="Staats M."/>
            <person name="Valdes J.H."/>
            <person name="Van Kan J.A.L."/>
        </authorList>
    </citation>
    <scope>NUCLEOTIDE SEQUENCE [LARGE SCALE GENOMIC DNA]</scope>
    <source>
        <strain evidence="1 2">MUCL2120</strain>
    </source>
</reference>
<name>A0A4Z1HL31_9HELO</name>
<evidence type="ECO:0000313" key="2">
    <source>
        <dbReference type="Proteomes" id="UP000297452"/>
    </source>
</evidence>
<dbReference type="EMBL" id="PQXJ01000499">
    <property type="protein sequence ID" value="TGO47972.1"/>
    <property type="molecule type" value="Genomic_DNA"/>
</dbReference>
<keyword evidence="2" id="KW-1185">Reference proteome</keyword>
<gene>
    <name evidence="1" type="ORF">BOTNAR_0499g00010</name>
</gene>
<sequence length="107" mass="12558">MPSISTIELKVEAEKRSRFFTTVLDFLCFEFVDNLISVTSSDRQLTDCNKVIVYIWRQRQVIDETEIRIIDAKTYMRGVTTSGLFAAEEEKTWWIENLLASRMQRAN</sequence>
<evidence type="ECO:0000313" key="1">
    <source>
        <dbReference type="EMBL" id="TGO47972.1"/>
    </source>
</evidence>
<dbReference type="AlphaFoldDB" id="A0A4Z1HL31"/>
<accession>A0A4Z1HL31</accession>
<protein>
    <submittedName>
        <fullName evidence="1">Uncharacterized protein</fullName>
    </submittedName>
</protein>